<feature type="compositionally biased region" description="Pro residues" evidence="1">
    <location>
        <begin position="56"/>
        <end position="66"/>
    </location>
</feature>
<proteinExistence type="predicted"/>
<sequence length="189" mass="18916">MPPYPAHRPPYRRPFTGRIVVALLAVLPATGCAAPPPDPPPVPLAPPTPAVSAPPATSPGMPPVTPTLPVLPTRPSTPPPPTPTAATVATACAGRPSANSVIGLLRSDVLPGDVSVRAVEGPLCADGWHYTVLAVSGHEELQAVSRGEPGALRLVTAGTDVCSIEVKATAPSAIRTLACDAGTGLPPGA</sequence>
<feature type="compositionally biased region" description="Pro residues" evidence="1">
    <location>
        <begin position="35"/>
        <end position="49"/>
    </location>
</feature>
<feature type="chain" id="PRO_5046659871" description="Lipoprotein" evidence="2">
    <location>
        <begin position="34"/>
        <end position="189"/>
    </location>
</feature>
<evidence type="ECO:0000313" key="3">
    <source>
        <dbReference type="EMBL" id="MBO4159383.1"/>
    </source>
</evidence>
<keyword evidence="4" id="KW-1185">Reference proteome</keyword>
<dbReference type="Proteomes" id="UP000671399">
    <property type="component" value="Unassembled WGS sequence"/>
</dbReference>
<keyword evidence="2" id="KW-0732">Signal</keyword>
<feature type="signal peptide" evidence="2">
    <location>
        <begin position="1"/>
        <end position="33"/>
    </location>
</feature>
<dbReference type="RefSeq" id="WP_208565104.1">
    <property type="nucleotide sequence ID" value="NZ_JAGFWR010000001.1"/>
</dbReference>
<evidence type="ECO:0000256" key="1">
    <source>
        <dbReference type="SAM" id="MobiDB-lite"/>
    </source>
</evidence>
<evidence type="ECO:0000256" key="2">
    <source>
        <dbReference type="SAM" id="SignalP"/>
    </source>
</evidence>
<feature type="region of interest" description="Disordered" evidence="1">
    <location>
        <begin position="35"/>
        <end position="83"/>
    </location>
</feature>
<accession>A0ABS3V197</accession>
<organism evidence="3 4">
    <name type="scientific">Micromonospora antibiotica</name>
    <dbReference type="NCBI Taxonomy" id="2807623"/>
    <lineage>
        <taxon>Bacteria</taxon>
        <taxon>Bacillati</taxon>
        <taxon>Actinomycetota</taxon>
        <taxon>Actinomycetes</taxon>
        <taxon>Micromonosporales</taxon>
        <taxon>Micromonosporaceae</taxon>
        <taxon>Micromonospora</taxon>
    </lineage>
</organism>
<evidence type="ECO:0000313" key="4">
    <source>
        <dbReference type="Proteomes" id="UP000671399"/>
    </source>
</evidence>
<comment type="caution">
    <text evidence="3">The sequence shown here is derived from an EMBL/GenBank/DDBJ whole genome shotgun (WGS) entry which is preliminary data.</text>
</comment>
<reference evidence="3 4" key="1">
    <citation type="submission" date="2021-03" db="EMBL/GenBank/DDBJ databases">
        <authorList>
            <person name="Lee D.-H."/>
        </authorList>
    </citation>
    <scope>NUCLEOTIDE SEQUENCE [LARGE SCALE GENOMIC DNA]</scope>
    <source>
        <strain evidence="3 4">MMS20-R2-23</strain>
    </source>
</reference>
<dbReference type="EMBL" id="JAGFWR010000001">
    <property type="protein sequence ID" value="MBO4159383.1"/>
    <property type="molecule type" value="Genomic_DNA"/>
</dbReference>
<gene>
    <name evidence="3" type="ORF">JQN83_00935</name>
</gene>
<protein>
    <recommendedName>
        <fullName evidence="5">Lipoprotein</fullName>
    </recommendedName>
</protein>
<evidence type="ECO:0008006" key="5">
    <source>
        <dbReference type="Google" id="ProtNLM"/>
    </source>
</evidence>
<name>A0ABS3V197_9ACTN</name>